<organism evidence="8 9">
    <name type="scientific">Phenylobacterium terrae</name>
    <dbReference type="NCBI Taxonomy" id="2665495"/>
    <lineage>
        <taxon>Bacteria</taxon>
        <taxon>Pseudomonadati</taxon>
        <taxon>Pseudomonadota</taxon>
        <taxon>Alphaproteobacteria</taxon>
        <taxon>Caulobacterales</taxon>
        <taxon>Caulobacteraceae</taxon>
        <taxon>Phenylobacterium</taxon>
    </lineage>
</organism>
<reference evidence="9" key="1">
    <citation type="journal article" date="2019" name="Int. J. Syst. Evol. Microbiol.">
        <title>The Global Catalogue of Microorganisms (GCM) 10K type strain sequencing project: providing services to taxonomists for standard genome sequencing and annotation.</title>
        <authorList>
            <consortium name="The Broad Institute Genomics Platform"/>
            <consortium name="The Broad Institute Genome Sequencing Center for Infectious Disease"/>
            <person name="Wu L."/>
            <person name="Ma J."/>
        </authorList>
    </citation>
    <scope>NUCLEOTIDE SEQUENCE [LARGE SCALE GENOMIC DNA]</scope>
    <source>
        <strain evidence="9">DFY28</strain>
    </source>
</reference>
<feature type="transmembrane region" description="Helical" evidence="7">
    <location>
        <begin position="116"/>
        <end position="137"/>
    </location>
</feature>
<feature type="transmembrane region" description="Helical" evidence="7">
    <location>
        <begin position="82"/>
        <end position="104"/>
    </location>
</feature>
<keyword evidence="5 7" id="KW-1133">Transmembrane helix</keyword>
<evidence type="ECO:0000256" key="3">
    <source>
        <dbReference type="ARBA" id="ARBA00022475"/>
    </source>
</evidence>
<feature type="transmembrane region" description="Helical" evidence="7">
    <location>
        <begin position="50"/>
        <end position="70"/>
    </location>
</feature>
<feature type="transmembrane region" description="Helical" evidence="7">
    <location>
        <begin position="18"/>
        <end position="38"/>
    </location>
</feature>
<dbReference type="PANTHER" id="PTHR40043:SF1">
    <property type="entry name" value="UPF0719 INNER MEMBRANE PROTEIN YJFL"/>
    <property type="match status" value="1"/>
</dbReference>
<keyword evidence="6 7" id="KW-0472">Membrane</keyword>
<dbReference type="InterPro" id="IPR007140">
    <property type="entry name" value="DUF350"/>
</dbReference>
<dbReference type="Proteomes" id="UP001597237">
    <property type="component" value="Unassembled WGS sequence"/>
</dbReference>
<comment type="similarity">
    <text evidence="2">Belongs to the UPF0719 family.</text>
</comment>
<sequence length="139" mass="14236">MPSSPEIQAFAQGFPLTLLHAGVTLALLFLGATLYVLLTPHREIALIREGNAAAAVSLGGVLLGLAMPLAVSLQASTSLVEIGIWGVSTVVVQLLVFRLIDFILHGLPQRIGEGEMSAAAMLVGAKLATALILAAAVSG</sequence>
<protein>
    <submittedName>
        <fullName evidence="8">DUF350 domain-containing protein</fullName>
    </submittedName>
</protein>
<accession>A0ABW4MZY6</accession>
<evidence type="ECO:0000256" key="1">
    <source>
        <dbReference type="ARBA" id="ARBA00004651"/>
    </source>
</evidence>
<evidence type="ECO:0000256" key="2">
    <source>
        <dbReference type="ARBA" id="ARBA00005779"/>
    </source>
</evidence>
<evidence type="ECO:0000313" key="8">
    <source>
        <dbReference type="EMBL" id="MFD1783390.1"/>
    </source>
</evidence>
<evidence type="ECO:0000256" key="4">
    <source>
        <dbReference type="ARBA" id="ARBA00022692"/>
    </source>
</evidence>
<evidence type="ECO:0000256" key="6">
    <source>
        <dbReference type="ARBA" id="ARBA00023136"/>
    </source>
</evidence>
<dbReference type="Pfam" id="PF03994">
    <property type="entry name" value="DUF350"/>
    <property type="match status" value="1"/>
</dbReference>
<dbReference type="PANTHER" id="PTHR40043">
    <property type="entry name" value="UPF0719 INNER MEMBRANE PROTEIN YJFL"/>
    <property type="match status" value="1"/>
</dbReference>
<evidence type="ECO:0000256" key="5">
    <source>
        <dbReference type="ARBA" id="ARBA00022989"/>
    </source>
</evidence>
<evidence type="ECO:0000313" key="9">
    <source>
        <dbReference type="Proteomes" id="UP001597237"/>
    </source>
</evidence>
<keyword evidence="4 7" id="KW-0812">Transmembrane</keyword>
<gene>
    <name evidence="8" type="ORF">ACFSC0_08300</name>
</gene>
<comment type="subcellular location">
    <subcellularLocation>
        <location evidence="1">Cell membrane</location>
        <topology evidence="1">Multi-pass membrane protein</topology>
    </subcellularLocation>
</comment>
<keyword evidence="9" id="KW-1185">Reference proteome</keyword>
<dbReference type="EMBL" id="JBHUEY010000001">
    <property type="protein sequence ID" value="MFD1783390.1"/>
    <property type="molecule type" value="Genomic_DNA"/>
</dbReference>
<name>A0ABW4MZY6_9CAUL</name>
<evidence type="ECO:0000256" key="7">
    <source>
        <dbReference type="SAM" id="Phobius"/>
    </source>
</evidence>
<keyword evidence="3" id="KW-1003">Cell membrane</keyword>
<dbReference type="RefSeq" id="WP_377284063.1">
    <property type="nucleotide sequence ID" value="NZ_JBHRSI010000010.1"/>
</dbReference>
<proteinExistence type="inferred from homology"/>
<comment type="caution">
    <text evidence="8">The sequence shown here is derived from an EMBL/GenBank/DDBJ whole genome shotgun (WGS) entry which is preliminary data.</text>
</comment>